<comment type="caution">
    <text evidence="2">The sequence shown here is derived from an EMBL/GenBank/DDBJ whole genome shotgun (WGS) entry which is preliminary data.</text>
</comment>
<evidence type="ECO:0008006" key="4">
    <source>
        <dbReference type="Google" id="ProtNLM"/>
    </source>
</evidence>
<reference evidence="2" key="1">
    <citation type="submission" date="2023-04" db="EMBL/GenBank/DDBJ databases">
        <title>Black Yeasts Isolated from many extreme environments.</title>
        <authorList>
            <person name="Coleine C."/>
            <person name="Stajich J.E."/>
            <person name="Selbmann L."/>
        </authorList>
    </citation>
    <scope>NUCLEOTIDE SEQUENCE</scope>
    <source>
        <strain evidence="2">CCFEE 5312</strain>
    </source>
</reference>
<organism evidence="2 3">
    <name type="scientific">Extremus antarcticus</name>
    <dbReference type="NCBI Taxonomy" id="702011"/>
    <lineage>
        <taxon>Eukaryota</taxon>
        <taxon>Fungi</taxon>
        <taxon>Dikarya</taxon>
        <taxon>Ascomycota</taxon>
        <taxon>Pezizomycotina</taxon>
        <taxon>Dothideomycetes</taxon>
        <taxon>Dothideomycetidae</taxon>
        <taxon>Mycosphaerellales</taxon>
        <taxon>Extremaceae</taxon>
        <taxon>Extremus</taxon>
    </lineage>
</organism>
<dbReference type="Gene3D" id="3.40.50.1000">
    <property type="entry name" value="HAD superfamily/HAD-like"/>
    <property type="match status" value="1"/>
</dbReference>
<name>A0AAJ0DQD4_9PEZI</name>
<dbReference type="PANTHER" id="PTHR43316">
    <property type="entry name" value="HYDROLASE, HALOACID DELAHOGENASE-RELATED"/>
    <property type="match status" value="1"/>
</dbReference>
<evidence type="ECO:0000313" key="3">
    <source>
        <dbReference type="Proteomes" id="UP001271007"/>
    </source>
</evidence>
<keyword evidence="1" id="KW-0378">Hydrolase</keyword>
<dbReference type="SUPFAM" id="SSF56784">
    <property type="entry name" value="HAD-like"/>
    <property type="match status" value="1"/>
</dbReference>
<dbReference type="InterPro" id="IPR023214">
    <property type="entry name" value="HAD_sf"/>
</dbReference>
<keyword evidence="3" id="KW-1185">Reference proteome</keyword>
<dbReference type="InterPro" id="IPR023198">
    <property type="entry name" value="PGP-like_dom2"/>
</dbReference>
<sequence length="288" mass="31971">MIGSVLETADPSSRNQPISVRNHRCILTGKEPHRHLRIQDAAQAPTTIMAQSVCFDVLGTCFAFESAVSAINDRLGPRLKAIGVDPKTLFFSWFYAAQRDYTYMTVAGDYVPIAQVLKNTLGRACLIVDLPQDQVPSDDDIAAVMSAVTSLEPRPGLKSCYDGLRKAGWDVHGVTNGGKETSLKYYKLADIELDSEHLLSCDDIKVAKPDLRVYENANKHLDTKGMSSKSGDRWFVAAHAWDLIAARKAGFKTAYLDFEEHDSVPEVFGKFDLYASSMEELLEKMKKM</sequence>
<dbReference type="AlphaFoldDB" id="A0AAJ0DQD4"/>
<dbReference type="Proteomes" id="UP001271007">
    <property type="component" value="Unassembled WGS sequence"/>
</dbReference>
<dbReference type="InterPro" id="IPR036412">
    <property type="entry name" value="HAD-like_sf"/>
</dbReference>
<protein>
    <recommendedName>
        <fullName evidence="4">HAD-like protein</fullName>
    </recommendedName>
</protein>
<proteinExistence type="predicted"/>
<dbReference type="InterPro" id="IPR051540">
    <property type="entry name" value="S-2-haloacid_dehalogenase"/>
</dbReference>
<evidence type="ECO:0000256" key="1">
    <source>
        <dbReference type="ARBA" id="ARBA00022801"/>
    </source>
</evidence>
<accession>A0AAJ0DQD4</accession>
<dbReference type="Gene3D" id="1.10.150.240">
    <property type="entry name" value="Putative phosphatase, domain 2"/>
    <property type="match status" value="1"/>
</dbReference>
<dbReference type="EMBL" id="JAWDJX010000011">
    <property type="protein sequence ID" value="KAK3054591.1"/>
    <property type="molecule type" value="Genomic_DNA"/>
</dbReference>
<dbReference type="GO" id="GO:0016791">
    <property type="term" value="F:phosphatase activity"/>
    <property type="evidence" value="ECO:0007669"/>
    <property type="project" value="UniProtKB-ARBA"/>
</dbReference>
<dbReference type="PRINTS" id="PR00413">
    <property type="entry name" value="HADHALOGNASE"/>
</dbReference>
<dbReference type="Pfam" id="PF00702">
    <property type="entry name" value="Hydrolase"/>
    <property type="match status" value="1"/>
</dbReference>
<evidence type="ECO:0000313" key="2">
    <source>
        <dbReference type="EMBL" id="KAK3054591.1"/>
    </source>
</evidence>
<gene>
    <name evidence="2" type="ORF">LTR09_004320</name>
</gene>
<dbReference type="PANTHER" id="PTHR43316:SF4">
    <property type="entry name" value="ACID DEHALOGENASE, PUTATIVE (AFU_ORTHOLOGUE AFUA_8G05870)-RELATED"/>
    <property type="match status" value="1"/>
</dbReference>
<dbReference type="InterPro" id="IPR006439">
    <property type="entry name" value="HAD-SF_hydro_IA"/>
</dbReference>